<evidence type="ECO:0000256" key="13">
    <source>
        <dbReference type="SAM" id="Phobius"/>
    </source>
</evidence>
<dbReference type="EC" id="2.7.13.3" evidence="3"/>
<dbReference type="Pfam" id="PF02518">
    <property type="entry name" value="HATPase_c"/>
    <property type="match status" value="1"/>
</dbReference>
<keyword evidence="16" id="KW-1185">Reference proteome</keyword>
<dbReference type="InterPro" id="IPR036890">
    <property type="entry name" value="HATPase_C_sf"/>
</dbReference>
<evidence type="ECO:0000256" key="2">
    <source>
        <dbReference type="ARBA" id="ARBA00004141"/>
    </source>
</evidence>
<dbReference type="InterPro" id="IPR038318">
    <property type="entry name" value="KdpD_sf"/>
</dbReference>
<evidence type="ECO:0000256" key="3">
    <source>
        <dbReference type="ARBA" id="ARBA00012438"/>
    </source>
</evidence>
<dbReference type="SUPFAM" id="SSF55874">
    <property type="entry name" value="ATPase domain of HSP90 chaperone/DNA topoisomerase II/histidine kinase"/>
    <property type="match status" value="1"/>
</dbReference>
<evidence type="ECO:0000256" key="9">
    <source>
        <dbReference type="ARBA" id="ARBA00022840"/>
    </source>
</evidence>
<dbReference type="GO" id="GO:0004673">
    <property type="term" value="F:protein histidine kinase activity"/>
    <property type="evidence" value="ECO:0007669"/>
    <property type="project" value="UniProtKB-EC"/>
</dbReference>
<dbReference type="SMART" id="SM00387">
    <property type="entry name" value="HATPase_c"/>
    <property type="match status" value="1"/>
</dbReference>
<keyword evidence="11" id="KW-0902">Two-component regulatory system</keyword>
<dbReference type="PANTHER" id="PTHR41523">
    <property type="entry name" value="TWO-COMPONENT SYSTEM SENSOR PROTEIN"/>
    <property type="match status" value="1"/>
</dbReference>
<feature type="transmembrane region" description="Helical" evidence="13">
    <location>
        <begin position="33"/>
        <end position="50"/>
    </location>
</feature>
<dbReference type="GO" id="GO:0016020">
    <property type="term" value="C:membrane"/>
    <property type="evidence" value="ECO:0007669"/>
    <property type="project" value="UniProtKB-SubCell"/>
</dbReference>
<evidence type="ECO:0000256" key="5">
    <source>
        <dbReference type="ARBA" id="ARBA00022679"/>
    </source>
</evidence>
<reference evidence="15" key="1">
    <citation type="submission" date="2022-06" db="EMBL/GenBank/DDBJ databases">
        <title>Sphingomonas sp. nov. isolated from rhizosphere soil of tomato.</title>
        <authorList>
            <person name="Dong H."/>
            <person name="Gao R."/>
        </authorList>
    </citation>
    <scope>NUCLEOTIDE SEQUENCE</scope>
    <source>
        <strain evidence="15">MMSM24</strain>
    </source>
</reference>
<feature type="domain" description="Histidine kinase" evidence="14">
    <location>
        <begin position="131"/>
        <end position="326"/>
    </location>
</feature>
<dbReference type="InterPro" id="IPR011495">
    <property type="entry name" value="Sig_transdc_His_kin_sub2_dim/P"/>
</dbReference>
<dbReference type="InterPro" id="IPR003594">
    <property type="entry name" value="HATPase_dom"/>
</dbReference>
<sequence length="328" mass="34952">MPVIKRPLLLFAGAIALVTAVTLGGLHLAPDRPWLLCIFMALAFTVIAGGAGRGPALAGIAIGALELAFVLPGDGFAVTDPDDALGLIATITLGLIAAWYVGRRNRQRDALAADLAAAHHAQERTAALLRELSHRLANDLAMLVSSTSLMRQSAATPEAIAALDSVASRIVVLSRVYQRLRIEEAERETVEIGAFLGNLCDDMRQSRFNLRPIALHLEIDECRLPLSQAVILGLITNELLTNIAKHAYPDDRPGTVGVRLRPHPFRPDAMQLSVADDGVGYAPPDGDGARMGQRLIAALASQLGGDIAITRREGQTIATLHFPVAGMR</sequence>
<evidence type="ECO:0000256" key="4">
    <source>
        <dbReference type="ARBA" id="ARBA00022553"/>
    </source>
</evidence>
<keyword evidence="9" id="KW-0067">ATP-binding</keyword>
<keyword evidence="5" id="KW-0808">Transferase</keyword>
<evidence type="ECO:0000313" key="15">
    <source>
        <dbReference type="EMBL" id="MCW6535668.1"/>
    </source>
</evidence>
<organism evidence="15 16">
    <name type="scientific">Sphingomonas lycopersici</name>
    <dbReference type="NCBI Taxonomy" id="2951807"/>
    <lineage>
        <taxon>Bacteria</taxon>
        <taxon>Pseudomonadati</taxon>
        <taxon>Pseudomonadota</taxon>
        <taxon>Alphaproteobacteria</taxon>
        <taxon>Sphingomonadales</taxon>
        <taxon>Sphingomonadaceae</taxon>
        <taxon>Sphingomonas</taxon>
    </lineage>
</organism>
<name>A0AA42CUP5_9SPHN</name>
<comment type="catalytic activity">
    <reaction evidence="1">
        <text>ATP + protein L-histidine = ADP + protein N-phospho-L-histidine.</text>
        <dbReference type="EC" id="2.7.13.3"/>
    </reaction>
</comment>
<evidence type="ECO:0000256" key="1">
    <source>
        <dbReference type="ARBA" id="ARBA00000085"/>
    </source>
</evidence>
<evidence type="ECO:0000256" key="10">
    <source>
        <dbReference type="ARBA" id="ARBA00022989"/>
    </source>
</evidence>
<dbReference type="InterPro" id="IPR025201">
    <property type="entry name" value="KdpD_TM"/>
</dbReference>
<dbReference type="GO" id="GO:0005524">
    <property type="term" value="F:ATP binding"/>
    <property type="evidence" value="ECO:0007669"/>
    <property type="project" value="UniProtKB-KW"/>
</dbReference>
<keyword evidence="10 13" id="KW-1133">Transmembrane helix</keyword>
<evidence type="ECO:0000259" key="14">
    <source>
        <dbReference type="PROSITE" id="PS50109"/>
    </source>
</evidence>
<gene>
    <name evidence="15" type="ORF">NEE01_12850</name>
</gene>
<evidence type="ECO:0000313" key="16">
    <source>
        <dbReference type="Proteomes" id="UP001165565"/>
    </source>
</evidence>
<keyword evidence="12 13" id="KW-0472">Membrane</keyword>
<evidence type="ECO:0000256" key="6">
    <source>
        <dbReference type="ARBA" id="ARBA00022692"/>
    </source>
</evidence>
<keyword evidence="4" id="KW-0597">Phosphoprotein</keyword>
<dbReference type="AlphaFoldDB" id="A0AA42CUP5"/>
<dbReference type="EMBL" id="JANFAV010000008">
    <property type="protein sequence ID" value="MCW6535668.1"/>
    <property type="molecule type" value="Genomic_DNA"/>
</dbReference>
<evidence type="ECO:0000256" key="11">
    <source>
        <dbReference type="ARBA" id="ARBA00023012"/>
    </source>
</evidence>
<comment type="subcellular location">
    <subcellularLocation>
        <location evidence="2">Membrane</location>
        <topology evidence="2">Multi-pass membrane protein</topology>
    </subcellularLocation>
</comment>
<keyword evidence="6 13" id="KW-0812">Transmembrane</keyword>
<dbReference type="Pfam" id="PF13493">
    <property type="entry name" value="DUF4118"/>
    <property type="match status" value="1"/>
</dbReference>
<feature type="transmembrane region" description="Helical" evidence="13">
    <location>
        <begin position="84"/>
        <end position="102"/>
    </location>
</feature>
<comment type="caution">
    <text evidence="15">The sequence shown here is derived from an EMBL/GenBank/DDBJ whole genome shotgun (WGS) entry which is preliminary data.</text>
</comment>
<proteinExistence type="predicted"/>
<dbReference type="Gene3D" id="1.20.120.620">
    <property type="entry name" value="Backbone structure of the membrane domain of e. Coli histidine kinase receptor kdpd"/>
    <property type="match status" value="1"/>
</dbReference>
<evidence type="ECO:0000256" key="12">
    <source>
        <dbReference type="ARBA" id="ARBA00023136"/>
    </source>
</evidence>
<dbReference type="InterPro" id="IPR005467">
    <property type="entry name" value="His_kinase_dom"/>
</dbReference>
<dbReference type="Pfam" id="PF07568">
    <property type="entry name" value="HisKA_2"/>
    <property type="match status" value="1"/>
</dbReference>
<accession>A0AA42CUP5</accession>
<dbReference type="PROSITE" id="PS50109">
    <property type="entry name" value="HIS_KIN"/>
    <property type="match status" value="1"/>
</dbReference>
<keyword evidence="7" id="KW-0547">Nucleotide-binding</keyword>
<protein>
    <recommendedName>
        <fullName evidence="3">histidine kinase</fullName>
        <ecNumber evidence="3">2.7.13.3</ecNumber>
    </recommendedName>
</protein>
<dbReference type="Gene3D" id="3.30.565.10">
    <property type="entry name" value="Histidine kinase-like ATPase, C-terminal domain"/>
    <property type="match status" value="1"/>
</dbReference>
<evidence type="ECO:0000256" key="7">
    <source>
        <dbReference type="ARBA" id="ARBA00022741"/>
    </source>
</evidence>
<dbReference type="GO" id="GO:0000160">
    <property type="term" value="P:phosphorelay signal transduction system"/>
    <property type="evidence" value="ECO:0007669"/>
    <property type="project" value="UniProtKB-KW"/>
</dbReference>
<dbReference type="Proteomes" id="UP001165565">
    <property type="component" value="Unassembled WGS sequence"/>
</dbReference>
<evidence type="ECO:0000256" key="8">
    <source>
        <dbReference type="ARBA" id="ARBA00022777"/>
    </source>
</evidence>
<dbReference type="RefSeq" id="WP_265269206.1">
    <property type="nucleotide sequence ID" value="NZ_JANFAV010000008.1"/>
</dbReference>
<keyword evidence="8 15" id="KW-0418">Kinase</keyword>
<feature type="transmembrane region" description="Helical" evidence="13">
    <location>
        <begin position="57"/>
        <end position="78"/>
    </location>
</feature>
<dbReference type="PANTHER" id="PTHR41523:SF8">
    <property type="entry name" value="ETHYLENE RESPONSE SENSOR PROTEIN"/>
    <property type="match status" value="1"/>
</dbReference>